<dbReference type="Gene3D" id="3.40.50.1820">
    <property type="entry name" value="alpha/beta hydrolase"/>
    <property type="match status" value="1"/>
</dbReference>
<feature type="active site" evidence="3">
    <location>
        <position position="153"/>
    </location>
</feature>
<dbReference type="InterPro" id="IPR002168">
    <property type="entry name" value="Lipase_GDXG_HIS_AS"/>
</dbReference>
<dbReference type="Proteomes" id="UP000265801">
    <property type="component" value="Unassembled WGS sequence"/>
</dbReference>
<evidence type="ECO:0000256" key="1">
    <source>
        <dbReference type="ARBA" id="ARBA00010515"/>
    </source>
</evidence>
<evidence type="ECO:0000259" key="4">
    <source>
        <dbReference type="Pfam" id="PF07859"/>
    </source>
</evidence>
<dbReference type="PANTHER" id="PTHR48081:SF8">
    <property type="entry name" value="ALPHA_BETA HYDROLASE FOLD-3 DOMAIN-CONTAINING PROTEIN-RELATED"/>
    <property type="match status" value="1"/>
</dbReference>
<dbReference type="InterPro" id="IPR029058">
    <property type="entry name" value="AB_hydrolase_fold"/>
</dbReference>
<evidence type="ECO:0000256" key="3">
    <source>
        <dbReference type="PROSITE-ProRule" id="PRU10038"/>
    </source>
</evidence>
<reference evidence="5 6" key="1">
    <citation type="submission" date="2018-09" db="EMBL/GenBank/DDBJ databases">
        <title>Bacillus saliacetes sp. nov., isolated from Thai shrimp paste (Ka-pi).</title>
        <authorList>
            <person name="Daroonpunt R."/>
            <person name="Tanasupawat S."/>
            <person name="Yiamsombut S."/>
        </authorList>
    </citation>
    <scope>NUCLEOTIDE SEQUENCE [LARGE SCALE GENOMIC DNA]</scope>
    <source>
        <strain evidence="5 6">SKP7-4</strain>
    </source>
</reference>
<name>A0A3A1QPF8_9BACI</name>
<dbReference type="GO" id="GO:0016787">
    <property type="term" value="F:hydrolase activity"/>
    <property type="evidence" value="ECO:0007669"/>
    <property type="project" value="UniProtKB-KW"/>
</dbReference>
<dbReference type="InterPro" id="IPR033140">
    <property type="entry name" value="Lipase_GDXG_put_SER_AS"/>
</dbReference>
<dbReference type="AlphaFoldDB" id="A0A3A1QPF8"/>
<dbReference type="PANTHER" id="PTHR48081">
    <property type="entry name" value="AB HYDROLASE SUPERFAMILY PROTEIN C4A8.06C"/>
    <property type="match status" value="1"/>
</dbReference>
<dbReference type="InterPro" id="IPR050300">
    <property type="entry name" value="GDXG_lipolytic_enzyme"/>
</dbReference>
<evidence type="ECO:0000256" key="2">
    <source>
        <dbReference type="ARBA" id="ARBA00022801"/>
    </source>
</evidence>
<sequence>MAELNPKMNYFLKNFLPDYPAGYTPSLEDIRSRARVSFGAAEHVHKVEDRTLQGPESQLPIRIYTPEGDGPFPLVVFFHGGGFVYGDLESHDALCRGIVNASQQIVVAIEYRLAPENPFPAAVHDCHAAAKWVYENADELNGDPSRLSVAGDSAGANLATVVSMLAKEKGGLSINKQVLIYPVTDSFNPEKYESYRENGRGYFLTLENIGLFSKLYVQNEEFALHPHAAPMNAEDLSGLPSALVITAEYDPLRDEGEAYAGRMREAGVPVTLRREEGQIHGFFNFFSLMDSKEDIQEIYDSIGSFLNG</sequence>
<dbReference type="Pfam" id="PF07859">
    <property type="entry name" value="Abhydrolase_3"/>
    <property type="match status" value="1"/>
</dbReference>
<organism evidence="5 6">
    <name type="scientific">Bacillus salacetis</name>
    <dbReference type="NCBI Taxonomy" id="2315464"/>
    <lineage>
        <taxon>Bacteria</taxon>
        <taxon>Bacillati</taxon>
        <taxon>Bacillota</taxon>
        <taxon>Bacilli</taxon>
        <taxon>Bacillales</taxon>
        <taxon>Bacillaceae</taxon>
        <taxon>Bacillus</taxon>
    </lineage>
</organism>
<comment type="caution">
    <text evidence="5">The sequence shown here is derived from an EMBL/GenBank/DDBJ whole genome shotgun (WGS) entry which is preliminary data.</text>
</comment>
<keyword evidence="6" id="KW-1185">Reference proteome</keyword>
<keyword evidence="2 5" id="KW-0378">Hydrolase</keyword>
<dbReference type="EMBL" id="QXIR01000038">
    <property type="protein sequence ID" value="RIW28925.1"/>
    <property type="molecule type" value="Genomic_DNA"/>
</dbReference>
<accession>A0A3A1QPF8</accession>
<evidence type="ECO:0000313" key="5">
    <source>
        <dbReference type="EMBL" id="RIW28925.1"/>
    </source>
</evidence>
<dbReference type="RefSeq" id="WP_119549143.1">
    <property type="nucleotide sequence ID" value="NZ_QXIR01000038.1"/>
</dbReference>
<evidence type="ECO:0000313" key="6">
    <source>
        <dbReference type="Proteomes" id="UP000265801"/>
    </source>
</evidence>
<protein>
    <submittedName>
        <fullName evidence="5">Alpha/beta hydrolase</fullName>
    </submittedName>
</protein>
<dbReference type="SUPFAM" id="SSF53474">
    <property type="entry name" value="alpha/beta-Hydrolases"/>
    <property type="match status" value="1"/>
</dbReference>
<dbReference type="PROSITE" id="PS01174">
    <property type="entry name" value="LIPASE_GDXG_SER"/>
    <property type="match status" value="1"/>
</dbReference>
<dbReference type="FunFam" id="3.40.50.1820:FF:000089">
    <property type="entry name" value="Alpha/beta hydrolase"/>
    <property type="match status" value="1"/>
</dbReference>
<proteinExistence type="inferred from homology"/>
<comment type="similarity">
    <text evidence="1">Belongs to the 'GDXG' lipolytic enzyme family.</text>
</comment>
<gene>
    <name evidence="5" type="ORF">D3H55_20365</name>
</gene>
<feature type="domain" description="Alpha/beta hydrolase fold-3" evidence="4">
    <location>
        <begin position="75"/>
        <end position="283"/>
    </location>
</feature>
<dbReference type="PROSITE" id="PS01173">
    <property type="entry name" value="LIPASE_GDXG_HIS"/>
    <property type="match status" value="1"/>
</dbReference>
<dbReference type="OrthoDB" id="9815425at2"/>
<dbReference type="InterPro" id="IPR013094">
    <property type="entry name" value="AB_hydrolase_3"/>
</dbReference>